<evidence type="ECO:0000256" key="1">
    <source>
        <dbReference type="SAM" id="Coils"/>
    </source>
</evidence>
<evidence type="ECO:0000313" key="4">
    <source>
        <dbReference type="Proteomes" id="UP001231189"/>
    </source>
</evidence>
<name>A0AAD8W0C9_LOLMU</name>
<dbReference type="EMBL" id="JAUUTY010000005">
    <property type="protein sequence ID" value="KAK1628999.1"/>
    <property type="molecule type" value="Genomic_DNA"/>
</dbReference>
<proteinExistence type="predicted"/>
<evidence type="ECO:0000256" key="2">
    <source>
        <dbReference type="SAM" id="MobiDB-lite"/>
    </source>
</evidence>
<feature type="region of interest" description="Disordered" evidence="2">
    <location>
        <begin position="116"/>
        <end position="135"/>
    </location>
</feature>
<feature type="compositionally biased region" description="Acidic residues" evidence="2">
    <location>
        <begin position="419"/>
        <end position="443"/>
    </location>
</feature>
<evidence type="ECO:0000313" key="3">
    <source>
        <dbReference type="EMBL" id="KAK1628999.1"/>
    </source>
</evidence>
<keyword evidence="4" id="KW-1185">Reference proteome</keyword>
<comment type="caution">
    <text evidence="3">The sequence shown here is derived from an EMBL/GenBank/DDBJ whole genome shotgun (WGS) entry which is preliminary data.</text>
</comment>
<dbReference type="Proteomes" id="UP001231189">
    <property type="component" value="Unassembled WGS sequence"/>
</dbReference>
<accession>A0AAD8W0C9</accession>
<protein>
    <submittedName>
        <fullName evidence="3">Uncharacterized protein</fullName>
    </submittedName>
</protein>
<gene>
    <name evidence="3" type="ORF">QYE76_003314</name>
</gene>
<keyword evidence="1" id="KW-0175">Coiled coil</keyword>
<organism evidence="3 4">
    <name type="scientific">Lolium multiflorum</name>
    <name type="common">Italian ryegrass</name>
    <name type="synonym">Lolium perenne subsp. multiflorum</name>
    <dbReference type="NCBI Taxonomy" id="4521"/>
    <lineage>
        <taxon>Eukaryota</taxon>
        <taxon>Viridiplantae</taxon>
        <taxon>Streptophyta</taxon>
        <taxon>Embryophyta</taxon>
        <taxon>Tracheophyta</taxon>
        <taxon>Spermatophyta</taxon>
        <taxon>Magnoliopsida</taxon>
        <taxon>Liliopsida</taxon>
        <taxon>Poales</taxon>
        <taxon>Poaceae</taxon>
        <taxon>BOP clade</taxon>
        <taxon>Pooideae</taxon>
        <taxon>Poodae</taxon>
        <taxon>Poeae</taxon>
        <taxon>Poeae Chloroplast Group 2 (Poeae type)</taxon>
        <taxon>Loliodinae</taxon>
        <taxon>Loliinae</taxon>
        <taxon>Lolium</taxon>
    </lineage>
</organism>
<reference evidence="3" key="1">
    <citation type="submission" date="2023-07" db="EMBL/GenBank/DDBJ databases">
        <title>A chromosome-level genome assembly of Lolium multiflorum.</title>
        <authorList>
            <person name="Chen Y."/>
            <person name="Copetti D."/>
            <person name="Kolliker R."/>
            <person name="Studer B."/>
        </authorList>
    </citation>
    <scope>NUCLEOTIDE SEQUENCE</scope>
    <source>
        <strain evidence="3">02402/16</strain>
        <tissue evidence="3">Leaf</tissue>
    </source>
</reference>
<sequence>MSRPHQLWLYSGKNDKSRVSLADLSADELRDEVHRLTCLCMKDNIVLTSARPPYDLHHLPAEVILAVSRFYCYRYDVLHRVLYANHLLFLSSSDDDDDVPLAKRAKLFFGKSESAKESIPSPAKPTPPSRTTVEKVPLSKVIPSGNAPASSVARDHPIYAMVDAVVDFAEQFTRLESENAHLRKVIKTSADQVLEANRLAADAKNENTSLKDELKRLKRQMKDEQDAKREAAAAADKKEGVLRESITNLLEEPMEMTFGKFHFRVEKEGAYRLEIPITSGLSAVDPDFSSSASSIESGGEETLSPRFISTRASEKLAKIFSDMSFESSADSDISDDSSNIDSFNFIDRSTIVGEVFTNLHDGVTKPNKIQNPKYHQIYAIEEPSREQEETSEAFDDVGNPYVYPADLRRAVTMCSGGDGGDDDGDDDDGDGDDVQLDGDDDGVDFPLREGISPADLSLPESSFSLVFSPRAAVTLRDLLPGA</sequence>
<feature type="region of interest" description="Disordered" evidence="2">
    <location>
        <begin position="413"/>
        <end position="456"/>
    </location>
</feature>
<feature type="coiled-coil region" evidence="1">
    <location>
        <begin position="193"/>
        <end position="237"/>
    </location>
</feature>
<dbReference type="AlphaFoldDB" id="A0AAD8W0C9"/>